<gene>
    <name evidence="2" type="ORF">A2973_03385</name>
</gene>
<dbReference type="GO" id="GO:0004803">
    <property type="term" value="F:transposase activity"/>
    <property type="evidence" value="ECO:0007669"/>
    <property type="project" value="InterPro"/>
</dbReference>
<dbReference type="PANTHER" id="PTHR34322:SF2">
    <property type="entry name" value="TRANSPOSASE IS200-LIKE DOMAIN-CONTAINING PROTEIN"/>
    <property type="match status" value="1"/>
</dbReference>
<evidence type="ECO:0000313" key="2">
    <source>
        <dbReference type="EMBL" id="OGG30310.1"/>
    </source>
</evidence>
<dbReference type="Proteomes" id="UP000176409">
    <property type="component" value="Unassembled WGS sequence"/>
</dbReference>
<dbReference type="InterPro" id="IPR002686">
    <property type="entry name" value="Transposase_17"/>
</dbReference>
<feature type="domain" description="Transposase IS200-like" evidence="1">
    <location>
        <begin position="1"/>
        <end position="89"/>
    </location>
</feature>
<evidence type="ECO:0000313" key="3">
    <source>
        <dbReference type="Proteomes" id="UP000176409"/>
    </source>
</evidence>
<evidence type="ECO:0000259" key="1">
    <source>
        <dbReference type="SMART" id="SM01321"/>
    </source>
</evidence>
<comment type="caution">
    <text evidence="2">The sequence shown here is derived from an EMBL/GenBank/DDBJ whole genome shotgun (WGS) entry which is preliminary data.</text>
</comment>
<protein>
    <recommendedName>
        <fullName evidence="1">Transposase IS200-like domain-containing protein</fullName>
    </recommendedName>
</protein>
<organism evidence="2 3">
    <name type="scientific">Candidatus Gottesmanbacteria bacterium RIFCSPLOWO2_01_FULL_49_10</name>
    <dbReference type="NCBI Taxonomy" id="1798396"/>
    <lineage>
        <taxon>Bacteria</taxon>
        <taxon>Candidatus Gottesmaniibacteriota</taxon>
    </lineage>
</organism>
<dbReference type="GO" id="GO:0003677">
    <property type="term" value="F:DNA binding"/>
    <property type="evidence" value="ECO:0007669"/>
    <property type="project" value="InterPro"/>
</dbReference>
<dbReference type="PANTHER" id="PTHR34322">
    <property type="entry name" value="TRANSPOSASE, Y1_TNP DOMAIN-CONTAINING"/>
    <property type="match status" value="1"/>
</dbReference>
<dbReference type="InterPro" id="IPR036515">
    <property type="entry name" value="Transposase_17_sf"/>
</dbReference>
<dbReference type="Pfam" id="PF01797">
    <property type="entry name" value="Y1_Tnp"/>
    <property type="match status" value="1"/>
</dbReference>
<dbReference type="AlphaFoldDB" id="A0A1F6B062"/>
<dbReference type="EMBL" id="MFJZ01000026">
    <property type="protein sequence ID" value="OGG30310.1"/>
    <property type="molecule type" value="Genomic_DNA"/>
</dbReference>
<accession>A0A1F6B062</accession>
<proteinExistence type="predicted"/>
<dbReference type="SUPFAM" id="SSF143422">
    <property type="entry name" value="Transposase IS200-like"/>
    <property type="match status" value="1"/>
</dbReference>
<sequence>MQLLNALLTSQLQVDILAFCLMPNHFHLLLKQTANAGISRFVSKSCDSYSKYFNIKHDRVGPLFQGPFKAVRVESEEQLIHLSRYIHLNPISSFLIKEAELDSYSWSSLPEYLAPQGNTLSNPTFIGGLFKSPTGYRDFIHNQIDYAQKMECIKHLAFEEKE</sequence>
<dbReference type="SMART" id="SM01321">
    <property type="entry name" value="Y1_Tnp"/>
    <property type="match status" value="1"/>
</dbReference>
<dbReference type="Gene3D" id="3.30.70.1290">
    <property type="entry name" value="Transposase IS200-like"/>
    <property type="match status" value="1"/>
</dbReference>
<name>A0A1F6B062_9BACT</name>
<reference evidence="2 3" key="1">
    <citation type="journal article" date="2016" name="Nat. Commun.">
        <title>Thousands of microbial genomes shed light on interconnected biogeochemical processes in an aquifer system.</title>
        <authorList>
            <person name="Anantharaman K."/>
            <person name="Brown C.T."/>
            <person name="Hug L.A."/>
            <person name="Sharon I."/>
            <person name="Castelle C.J."/>
            <person name="Probst A.J."/>
            <person name="Thomas B.C."/>
            <person name="Singh A."/>
            <person name="Wilkins M.J."/>
            <person name="Karaoz U."/>
            <person name="Brodie E.L."/>
            <person name="Williams K.H."/>
            <person name="Hubbard S.S."/>
            <person name="Banfield J.F."/>
        </authorList>
    </citation>
    <scope>NUCLEOTIDE SEQUENCE [LARGE SCALE GENOMIC DNA]</scope>
</reference>
<dbReference type="GO" id="GO:0006313">
    <property type="term" value="P:DNA transposition"/>
    <property type="evidence" value="ECO:0007669"/>
    <property type="project" value="InterPro"/>
</dbReference>